<dbReference type="InterPro" id="IPR010326">
    <property type="entry name" value="EXOC3/Sec6"/>
</dbReference>
<dbReference type="EMBL" id="CAMGYJ010000009">
    <property type="protein sequence ID" value="CAI0474969.1"/>
    <property type="molecule type" value="Genomic_DNA"/>
</dbReference>
<dbReference type="GO" id="GO:0051601">
    <property type="term" value="P:exocyst localization"/>
    <property type="evidence" value="ECO:0007669"/>
    <property type="project" value="TreeGrafter"/>
</dbReference>
<dbReference type="GO" id="GO:0000145">
    <property type="term" value="C:exocyst"/>
    <property type="evidence" value="ECO:0007669"/>
    <property type="project" value="InterPro"/>
</dbReference>
<dbReference type="AlphaFoldDB" id="A0AAV0PUT4"/>
<dbReference type="Proteomes" id="UP001154282">
    <property type="component" value="Unassembled WGS sequence"/>
</dbReference>
<evidence type="ECO:0000313" key="1">
    <source>
        <dbReference type="EMBL" id="CAI0474969.1"/>
    </source>
</evidence>
<dbReference type="PANTHER" id="PTHR21292">
    <property type="entry name" value="EXOCYST COMPLEX COMPONENT SEC6-RELATED"/>
    <property type="match status" value="1"/>
</dbReference>
<keyword evidence="2" id="KW-1185">Reference proteome</keyword>
<comment type="caution">
    <text evidence="1">The sequence shown here is derived from an EMBL/GenBank/DDBJ whole genome shotgun (WGS) entry which is preliminary data.</text>
</comment>
<evidence type="ECO:0000313" key="2">
    <source>
        <dbReference type="Proteomes" id="UP001154282"/>
    </source>
</evidence>
<proteinExistence type="predicted"/>
<dbReference type="GO" id="GO:0000149">
    <property type="term" value="F:SNARE binding"/>
    <property type="evidence" value="ECO:0007669"/>
    <property type="project" value="TreeGrafter"/>
</dbReference>
<dbReference type="GO" id="GO:0006887">
    <property type="term" value="P:exocytosis"/>
    <property type="evidence" value="ECO:0007669"/>
    <property type="project" value="InterPro"/>
</dbReference>
<accession>A0AAV0PUT4</accession>
<gene>
    <name evidence="1" type="ORF">LITE_LOCUS40274</name>
</gene>
<dbReference type="PANTHER" id="PTHR21292:SF1">
    <property type="entry name" value="EXOCYST COMPLEX COMPONENT 3"/>
    <property type="match status" value="1"/>
</dbReference>
<sequence length="125" mass="13732">MMGEDLGVVAKEAAVREVAKLSPPLPELLHSISSIKAEYLSWQLENDAQLSTMVVEEQVEQAQAGLASLSTSQMAINQLCENFISIERLCQECHTLIDYHDKMQLLSNARNNLNTTLKVSGGGML</sequence>
<organism evidence="1 2">
    <name type="scientific">Linum tenue</name>
    <dbReference type="NCBI Taxonomy" id="586396"/>
    <lineage>
        <taxon>Eukaryota</taxon>
        <taxon>Viridiplantae</taxon>
        <taxon>Streptophyta</taxon>
        <taxon>Embryophyta</taxon>
        <taxon>Tracheophyta</taxon>
        <taxon>Spermatophyta</taxon>
        <taxon>Magnoliopsida</taxon>
        <taxon>eudicotyledons</taxon>
        <taxon>Gunneridae</taxon>
        <taxon>Pentapetalae</taxon>
        <taxon>rosids</taxon>
        <taxon>fabids</taxon>
        <taxon>Malpighiales</taxon>
        <taxon>Linaceae</taxon>
        <taxon>Linum</taxon>
    </lineage>
</organism>
<protein>
    <submittedName>
        <fullName evidence="1">Uncharacterized protein</fullName>
    </submittedName>
</protein>
<name>A0AAV0PUT4_9ROSI</name>
<reference evidence="1" key="1">
    <citation type="submission" date="2022-08" db="EMBL/GenBank/DDBJ databases">
        <authorList>
            <person name="Gutierrez-Valencia J."/>
        </authorList>
    </citation>
    <scope>NUCLEOTIDE SEQUENCE</scope>
</reference>